<reference evidence="1 2" key="1">
    <citation type="journal article" date="2016" name="Nat. Commun.">
        <title>Thousands of microbial genomes shed light on interconnected biogeochemical processes in an aquifer system.</title>
        <authorList>
            <person name="Anantharaman K."/>
            <person name="Brown C.T."/>
            <person name="Hug L.A."/>
            <person name="Sharon I."/>
            <person name="Castelle C.J."/>
            <person name="Probst A.J."/>
            <person name="Thomas B.C."/>
            <person name="Singh A."/>
            <person name="Wilkins M.J."/>
            <person name="Karaoz U."/>
            <person name="Brodie E.L."/>
            <person name="Williams K.H."/>
            <person name="Hubbard S.S."/>
            <person name="Banfield J.F."/>
        </authorList>
    </citation>
    <scope>NUCLEOTIDE SEQUENCE [LARGE SCALE GENOMIC DNA]</scope>
</reference>
<dbReference type="Proteomes" id="UP000177565">
    <property type="component" value="Unassembled WGS sequence"/>
</dbReference>
<protein>
    <submittedName>
        <fullName evidence="1">Uncharacterized protein</fullName>
    </submittedName>
</protein>
<name>A0A1G2MSE7_9BACT</name>
<evidence type="ECO:0000313" key="2">
    <source>
        <dbReference type="Proteomes" id="UP000177565"/>
    </source>
</evidence>
<dbReference type="AlphaFoldDB" id="A0A1G2MSE7"/>
<comment type="caution">
    <text evidence="1">The sequence shown here is derived from an EMBL/GenBank/DDBJ whole genome shotgun (WGS) entry which is preliminary data.</text>
</comment>
<gene>
    <name evidence="1" type="ORF">A3C06_02540</name>
</gene>
<evidence type="ECO:0000313" key="1">
    <source>
        <dbReference type="EMBL" id="OHA25931.1"/>
    </source>
</evidence>
<proteinExistence type="predicted"/>
<dbReference type="STRING" id="1802312.A3C06_02540"/>
<accession>A0A1G2MSE7</accession>
<sequence length="63" mass="7026">MHQKTGFLILILYEKTGIAILILLRGEPKLQSPRLPGFVGPFVGVGEVDGKMSNSRNWLFDIN</sequence>
<dbReference type="EMBL" id="MHRQ01000030">
    <property type="protein sequence ID" value="OHA25931.1"/>
    <property type="molecule type" value="Genomic_DNA"/>
</dbReference>
<organism evidence="1 2">
    <name type="scientific">Candidatus Taylorbacteria bacterium RIFCSPHIGHO2_02_FULL_46_13</name>
    <dbReference type="NCBI Taxonomy" id="1802312"/>
    <lineage>
        <taxon>Bacteria</taxon>
        <taxon>Candidatus Tayloriibacteriota</taxon>
    </lineage>
</organism>